<dbReference type="PRINTS" id="PR00411">
    <property type="entry name" value="PNDRDTASEI"/>
</dbReference>
<reference evidence="4" key="1">
    <citation type="submission" date="2021-01" db="EMBL/GenBank/DDBJ databases">
        <title>Genome public.</title>
        <authorList>
            <person name="Liu C."/>
            <person name="Sun Q."/>
        </authorList>
    </citation>
    <scope>NUCLEOTIDE SEQUENCE [LARGE SCALE GENOMIC DNA]</scope>
    <source>
        <strain evidence="4">CGMCC 1.18722</strain>
    </source>
</reference>
<dbReference type="InterPro" id="IPR050982">
    <property type="entry name" value="Auxin_biosynth/cation_transpt"/>
</dbReference>
<evidence type="ECO:0000313" key="4">
    <source>
        <dbReference type="Proteomes" id="UP000638570"/>
    </source>
</evidence>
<dbReference type="Pfam" id="PF13738">
    <property type="entry name" value="Pyr_redox_3"/>
    <property type="match status" value="1"/>
</dbReference>
<dbReference type="Proteomes" id="UP000638570">
    <property type="component" value="Unassembled WGS sequence"/>
</dbReference>
<keyword evidence="1" id="KW-0560">Oxidoreductase</keyword>
<evidence type="ECO:0000256" key="1">
    <source>
        <dbReference type="ARBA" id="ARBA00023002"/>
    </source>
</evidence>
<comment type="caution">
    <text evidence="3">The sequence shown here is derived from an EMBL/GenBank/DDBJ whole genome shotgun (WGS) entry which is preliminary data.</text>
</comment>
<name>A0ABS1QS39_9GAMM</name>
<gene>
    <name evidence="3" type="ORF">JKV55_10185</name>
</gene>
<evidence type="ECO:0000256" key="2">
    <source>
        <dbReference type="SAM" id="MobiDB-lite"/>
    </source>
</evidence>
<evidence type="ECO:0000313" key="3">
    <source>
        <dbReference type="EMBL" id="MBL1377696.1"/>
    </source>
</evidence>
<sequence length="438" mass="48227">MTAEKTEIDTLVVGAGQAGVAMSEHLTKLGVPHLVLERNRIAERWRTERWDSLVANGPAWHDRFPGLEFDDLDPDAFAPKERIAAYFEAYAEKFNAPIRTGVEVKKVVRNTDRPGFTVDTSIGEIQANRVVAATGPFQRPAIPPIAPKDESLYQIHSSAYRNPDQLPAGAVLVVGAGSSGVQIADELQRAGKTVYLSVGPHDRPPRAYRNRDFCWWLGVLGEWDAEAMKPGTEHVTIAVSGARGGHTVDFRKLARQGINLVGRTGTFANGKVTFEQDLAENIRNGDANYLELLDAADAYIARNNLDLPEEPEARELLPDPECMTTPTLELGMAEAGITSIIWATGFTTDYSWLDVNAFDDKGKPQHKRGVSSEPGIYFLGLPWLSRRGSTFIWGVWHDAKHIADHIATQRKYAAYKDADQRDAGKVSDIRAAKKESAA</sequence>
<dbReference type="SUPFAM" id="SSF51905">
    <property type="entry name" value="FAD/NAD(P)-binding domain"/>
    <property type="match status" value="2"/>
</dbReference>
<dbReference type="EMBL" id="JAERTZ010000022">
    <property type="protein sequence ID" value="MBL1377696.1"/>
    <property type="molecule type" value="Genomic_DNA"/>
</dbReference>
<organism evidence="3 4">
    <name type="scientific">Zobellella iuensis</name>
    <dbReference type="NCBI Taxonomy" id="2803811"/>
    <lineage>
        <taxon>Bacteria</taxon>
        <taxon>Pseudomonadati</taxon>
        <taxon>Pseudomonadota</taxon>
        <taxon>Gammaproteobacteria</taxon>
        <taxon>Aeromonadales</taxon>
        <taxon>Aeromonadaceae</taxon>
        <taxon>Zobellella</taxon>
    </lineage>
</organism>
<dbReference type="InterPro" id="IPR036188">
    <property type="entry name" value="FAD/NAD-bd_sf"/>
</dbReference>
<keyword evidence="4" id="KW-1185">Reference proteome</keyword>
<dbReference type="RefSeq" id="WP_202084879.1">
    <property type="nucleotide sequence ID" value="NZ_JAERTZ010000022.1"/>
</dbReference>
<accession>A0ABS1QS39</accession>
<proteinExistence type="predicted"/>
<feature type="region of interest" description="Disordered" evidence="2">
    <location>
        <begin position="419"/>
        <end position="438"/>
    </location>
</feature>
<dbReference type="Gene3D" id="3.50.50.60">
    <property type="entry name" value="FAD/NAD(P)-binding domain"/>
    <property type="match status" value="2"/>
</dbReference>
<dbReference type="PANTHER" id="PTHR43539">
    <property type="entry name" value="FLAVIN-BINDING MONOOXYGENASE-LIKE PROTEIN (AFU_ORTHOLOGUE AFUA_4G09220)"/>
    <property type="match status" value="1"/>
</dbReference>
<dbReference type="PANTHER" id="PTHR43539:SF78">
    <property type="entry name" value="FLAVIN-CONTAINING MONOOXYGENASE"/>
    <property type="match status" value="1"/>
</dbReference>
<protein>
    <submittedName>
        <fullName evidence="3">NAD(P)-binding domain-containing protein</fullName>
    </submittedName>
</protein>